<reference evidence="1" key="2">
    <citation type="submission" date="2025-09" db="UniProtKB">
        <authorList>
            <consortium name="EnsemblPlants"/>
        </authorList>
    </citation>
    <scope>IDENTIFICATION</scope>
</reference>
<sequence length="361" mass="39864">MSHSFNTSLRGLSKVPRLVRMHSNEMEDIQEAHAGQIVAVFGVDCASGDTFTDGSVKYTMTSMHVAEPVMSLAVNPISKDAGGQFSKALNRFQREDPTFRVGLDPESGQTIISGMGELHLDIYVERIKREYKVDAKVGKPRVNFRETITQRAEFDYLHKKQSGGQGQYGRVCGYIEPLPSDSEGKFEFENMIIGQAIPSNFIPAIEKGFKEACNSGSLIGHPVENIRITLTDGASHAVDSSELAFKLAAIYAFRQCYTTAKPVILEPVMKVEMKVPTEFQGTVTGDINKRKGIIVGNDQEGDDTVVVCHVPLNNMFGYSTALRSMTQGKGEFTMEYMEHNTVSQDVQLQLVNAYKATKIAE</sequence>
<keyword evidence="2" id="KW-1185">Reference proteome</keyword>
<organism evidence="1 2">
    <name type="scientific">Avena sativa</name>
    <name type="common">Oat</name>
    <dbReference type="NCBI Taxonomy" id="4498"/>
    <lineage>
        <taxon>Eukaryota</taxon>
        <taxon>Viridiplantae</taxon>
        <taxon>Streptophyta</taxon>
        <taxon>Embryophyta</taxon>
        <taxon>Tracheophyta</taxon>
        <taxon>Spermatophyta</taxon>
        <taxon>Magnoliopsida</taxon>
        <taxon>Liliopsida</taxon>
        <taxon>Poales</taxon>
        <taxon>Poaceae</taxon>
        <taxon>BOP clade</taxon>
        <taxon>Pooideae</taxon>
        <taxon>Poodae</taxon>
        <taxon>Poeae</taxon>
        <taxon>Poeae Chloroplast Group 1 (Aveneae type)</taxon>
        <taxon>Aveninae</taxon>
        <taxon>Avena</taxon>
    </lineage>
</organism>
<protein>
    <submittedName>
        <fullName evidence="1">Uncharacterized protein</fullName>
    </submittedName>
</protein>
<dbReference type="EnsemblPlants" id="AVESA.00010b.r2.7AG1245060.1">
    <property type="protein sequence ID" value="AVESA.00010b.r2.7AG1245060.1.CDS"/>
    <property type="gene ID" value="AVESA.00010b.r2.7AG1245060"/>
</dbReference>
<reference evidence="1" key="1">
    <citation type="submission" date="2021-05" db="EMBL/GenBank/DDBJ databases">
        <authorList>
            <person name="Scholz U."/>
            <person name="Mascher M."/>
            <person name="Fiebig A."/>
        </authorList>
    </citation>
    <scope>NUCLEOTIDE SEQUENCE [LARGE SCALE GENOMIC DNA]</scope>
</reference>
<accession>A0ACD5ZWM5</accession>
<proteinExistence type="predicted"/>
<name>A0ACD5ZWM5_AVESA</name>
<evidence type="ECO:0000313" key="1">
    <source>
        <dbReference type="EnsemblPlants" id="AVESA.00010b.r2.7AG1245060.1.CDS"/>
    </source>
</evidence>
<dbReference type="Proteomes" id="UP001732700">
    <property type="component" value="Chromosome 7A"/>
</dbReference>
<evidence type="ECO:0000313" key="2">
    <source>
        <dbReference type="Proteomes" id="UP001732700"/>
    </source>
</evidence>